<dbReference type="GO" id="GO:0016618">
    <property type="term" value="F:hydroxypyruvate reductase [NAD(P)H] activity"/>
    <property type="evidence" value="ECO:0007669"/>
    <property type="project" value="TreeGrafter"/>
</dbReference>
<dbReference type="PANTHER" id="PTHR10996:SF283">
    <property type="entry name" value="GLYOXYLATE_HYDROXYPYRUVATE REDUCTASE B"/>
    <property type="match status" value="1"/>
</dbReference>
<dbReference type="InterPro" id="IPR050223">
    <property type="entry name" value="D-isomer_2-hydroxyacid_DH"/>
</dbReference>
<protein>
    <submittedName>
        <fullName evidence="7">Glyoxylate reductase</fullName>
        <ecNumber evidence="7">1.1.1.26</ecNumber>
    </submittedName>
</protein>
<accession>Q160B1</accession>
<sequence>MNAPAILKNRPRVLVTRRWPESVEAQLAERFDTVFNVDDTPMTPAEFRDALTRFDAILPTVTDRLTTEAFDISSPKTRLLANYGVGFSHIDIAAAKAHGIAVTNTPDVLSECTADLAMTLLLMVARRAGEGERELRAGQWTGWRPTHLVGSKVSGKTLGIVGFGRIGQAMAQRAHFGFGMKILVQNRSRVAQEVLDRYQAVQVDTLDDLLPACDFVSMHCPGGAENRHLINSRRLDLMKSDAFLINTARGEVVDENALVQSLTYECIAGAGLDVFDGEPKVSPALMEFDNLVLLPHLGSATAETRTAMGERVLSNVIAFFEGSTPADRVA</sequence>
<dbReference type="GO" id="GO:0047964">
    <property type="term" value="F:glyoxylate reductase (NADH) activity"/>
    <property type="evidence" value="ECO:0007669"/>
    <property type="project" value="UniProtKB-EC"/>
</dbReference>
<dbReference type="InterPro" id="IPR029753">
    <property type="entry name" value="D-isomer_DH_CS"/>
</dbReference>
<evidence type="ECO:0000259" key="6">
    <source>
        <dbReference type="Pfam" id="PF02826"/>
    </source>
</evidence>
<dbReference type="STRING" id="375451.RD1_4247"/>
<dbReference type="EMBL" id="CP000362">
    <property type="protein sequence ID" value="ABG33682.1"/>
    <property type="molecule type" value="Genomic_DNA"/>
</dbReference>
<evidence type="ECO:0000256" key="4">
    <source>
        <dbReference type="RuleBase" id="RU003719"/>
    </source>
</evidence>
<dbReference type="EC" id="1.1.1.26" evidence="7"/>
<dbReference type="PANTHER" id="PTHR10996">
    <property type="entry name" value="2-HYDROXYACID DEHYDROGENASE-RELATED"/>
    <property type="match status" value="1"/>
</dbReference>
<dbReference type="GO" id="GO:0030267">
    <property type="term" value="F:glyoxylate reductase (NADPH) activity"/>
    <property type="evidence" value="ECO:0007669"/>
    <property type="project" value="TreeGrafter"/>
</dbReference>
<dbReference type="PROSITE" id="PS00671">
    <property type="entry name" value="D_2_HYDROXYACID_DH_3"/>
    <property type="match status" value="1"/>
</dbReference>
<evidence type="ECO:0000256" key="1">
    <source>
        <dbReference type="ARBA" id="ARBA00005854"/>
    </source>
</evidence>
<reference evidence="7 8" key="1">
    <citation type="journal article" date="2007" name="J. Bacteriol.">
        <title>The complete genome sequence of Roseobacter denitrificans reveals a mixotrophic rather than photosynthetic metabolism.</title>
        <authorList>
            <person name="Swingley W.D."/>
            <person name="Sadekar S."/>
            <person name="Mastrian S.D."/>
            <person name="Matthies H.J."/>
            <person name="Hao J."/>
            <person name="Ramos H."/>
            <person name="Acharya C.R."/>
            <person name="Conrad A.L."/>
            <person name="Taylor H.L."/>
            <person name="Dejesa L.C."/>
            <person name="Shah M.K."/>
            <person name="O'huallachain M.E."/>
            <person name="Lince M.T."/>
            <person name="Blankenship R.E."/>
            <person name="Beatty J.T."/>
            <person name="Touchman J.W."/>
        </authorList>
    </citation>
    <scope>NUCLEOTIDE SEQUENCE [LARGE SCALE GENOMIC DNA]</scope>
    <source>
        <strain evidence="8">ATCC 33942 / OCh 114</strain>
    </source>
</reference>
<dbReference type="GO" id="GO:0051287">
    <property type="term" value="F:NAD binding"/>
    <property type="evidence" value="ECO:0007669"/>
    <property type="project" value="InterPro"/>
</dbReference>
<dbReference type="Gene3D" id="3.40.50.720">
    <property type="entry name" value="NAD(P)-binding Rossmann-like Domain"/>
    <property type="match status" value="2"/>
</dbReference>
<dbReference type="InterPro" id="IPR006139">
    <property type="entry name" value="D-isomer_2_OHA_DH_cat_dom"/>
</dbReference>
<dbReference type="KEGG" id="rde:RD1_4247"/>
<evidence type="ECO:0000313" key="7">
    <source>
        <dbReference type="EMBL" id="ABG33682.1"/>
    </source>
</evidence>
<feature type="domain" description="D-isomer specific 2-hydroxyacid dehydrogenase NAD-binding" evidence="6">
    <location>
        <begin position="118"/>
        <end position="298"/>
    </location>
</feature>
<dbReference type="RefSeq" id="WP_011570292.1">
    <property type="nucleotide sequence ID" value="NC_008209.1"/>
</dbReference>
<dbReference type="Pfam" id="PF02826">
    <property type="entry name" value="2-Hacid_dh_C"/>
    <property type="match status" value="1"/>
</dbReference>
<dbReference type="FunFam" id="3.40.50.720:FF:000203">
    <property type="entry name" value="D-3-phosphoglycerate dehydrogenase (SerA)"/>
    <property type="match status" value="1"/>
</dbReference>
<dbReference type="GO" id="GO:0005829">
    <property type="term" value="C:cytosol"/>
    <property type="evidence" value="ECO:0007669"/>
    <property type="project" value="TreeGrafter"/>
</dbReference>
<keyword evidence="3" id="KW-0520">NAD</keyword>
<dbReference type="OrthoDB" id="9793626at2"/>
<dbReference type="InterPro" id="IPR006140">
    <property type="entry name" value="D-isomer_DH_NAD-bd"/>
</dbReference>
<dbReference type="HOGENOM" id="CLU_019796_1_2_5"/>
<evidence type="ECO:0000256" key="3">
    <source>
        <dbReference type="ARBA" id="ARBA00023027"/>
    </source>
</evidence>
<keyword evidence="2 4" id="KW-0560">Oxidoreductase</keyword>
<gene>
    <name evidence="7" type="primary">gyaR</name>
    <name evidence="7" type="ordered locus">RD1_4247</name>
</gene>
<keyword evidence="8" id="KW-1185">Reference proteome</keyword>
<dbReference type="Pfam" id="PF00389">
    <property type="entry name" value="2-Hacid_dh"/>
    <property type="match status" value="1"/>
</dbReference>
<dbReference type="SUPFAM" id="SSF52283">
    <property type="entry name" value="Formate/glycerate dehydrogenase catalytic domain-like"/>
    <property type="match status" value="1"/>
</dbReference>
<proteinExistence type="inferred from homology"/>
<comment type="similarity">
    <text evidence="1 4">Belongs to the D-isomer specific 2-hydroxyacid dehydrogenase family.</text>
</comment>
<organism evidence="7 8">
    <name type="scientific">Roseobacter denitrificans (strain ATCC 33942 / OCh 114)</name>
    <name type="common">Erythrobacter sp. (strain OCh 114)</name>
    <name type="synonym">Roseobacter denitrificans</name>
    <dbReference type="NCBI Taxonomy" id="375451"/>
    <lineage>
        <taxon>Bacteria</taxon>
        <taxon>Pseudomonadati</taxon>
        <taxon>Pseudomonadota</taxon>
        <taxon>Alphaproteobacteria</taxon>
        <taxon>Rhodobacterales</taxon>
        <taxon>Roseobacteraceae</taxon>
        <taxon>Roseobacter</taxon>
    </lineage>
</organism>
<feature type="domain" description="D-isomer specific 2-hydroxyacid dehydrogenase catalytic" evidence="5">
    <location>
        <begin position="14"/>
        <end position="329"/>
    </location>
</feature>
<name>Q160B1_ROSDO</name>
<dbReference type="AlphaFoldDB" id="Q160B1"/>
<evidence type="ECO:0000259" key="5">
    <source>
        <dbReference type="Pfam" id="PF00389"/>
    </source>
</evidence>
<evidence type="ECO:0000256" key="2">
    <source>
        <dbReference type="ARBA" id="ARBA00023002"/>
    </source>
</evidence>
<dbReference type="CDD" id="cd05301">
    <property type="entry name" value="GDH"/>
    <property type="match status" value="1"/>
</dbReference>
<dbReference type="InterPro" id="IPR036291">
    <property type="entry name" value="NAD(P)-bd_dom_sf"/>
</dbReference>
<dbReference type="SUPFAM" id="SSF51735">
    <property type="entry name" value="NAD(P)-binding Rossmann-fold domains"/>
    <property type="match status" value="1"/>
</dbReference>
<dbReference type="eggNOG" id="COG1052">
    <property type="taxonomic scope" value="Bacteria"/>
</dbReference>
<evidence type="ECO:0000313" key="8">
    <source>
        <dbReference type="Proteomes" id="UP000007029"/>
    </source>
</evidence>
<dbReference type="Proteomes" id="UP000007029">
    <property type="component" value="Chromosome"/>
</dbReference>